<keyword evidence="5" id="KW-0804">Transcription</keyword>
<dbReference type="PROSITE" id="PS50110">
    <property type="entry name" value="RESPONSE_REGULATORY"/>
    <property type="match status" value="1"/>
</dbReference>
<dbReference type="InterPro" id="IPR016032">
    <property type="entry name" value="Sig_transdc_resp-reg_C-effctor"/>
</dbReference>
<dbReference type="SUPFAM" id="SSF48452">
    <property type="entry name" value="TPR-like"/>
    <property type="match status" value="1"/>
</dbReference>
<evidence type="ECO:0000313" key="10">
    <source>
        <dbReference type="EMBL" id="MBB6634401.1"/>
    </source>
</evidence>
<keyword evidence="2" id="KW-0902">Two-component regulatory system</keyword>
<dbReference type="GO" id="GO:0006355">
    <property type="term" value="P:regulation of DNA-templated transcription"/>
    <property type="evidence" value="ECO:0007669"/>
    <property type="project" value="InterPro"/>
</dbReference>
<dbReference type="InterPro" id="IPR001867">
    <property type="entry name" value="OmpR/PhoB-type_DNA-bd"/>
</dbReference>
<dbReference type="GO" id="GO:0000160">
    <property type="term" value="P:phosphorelay signal transduction system"/>
    <property type="evidence" value="ECO:0007669"/>
    <property type="project" value="UniProtKB-KW"/>
</dbReference>
<dbReference type="InterPro" id="IPR011006">
    <property type="entry name" value="CheY-like_superfamily"/>
</dbReference>
<feature type="modified residue" description="4-aspartylphosphate" evidence="6">
    <location>
        <position position="54"/>
    </location>
</feature>
<dbReference type="InterPro" id="IPR051677">
    <property type="entry name" value="AfsR-DnrI-RedD_regulator"/>
</dbReference>
<dbReference type="AlphaFoldDB" id="A0A841T035"/>
<evidence type="ECO:0000256" key="5">
    <source>
        <dbReference type="ARBA" id="ARBA00023163"/>
    </source>
</evidence>
<dbReference type="Pfam" id="PF00072">
    <property type="entry name" value="Response_reg"/>
    <property type="match status" value="1"/>
</dbReference>
<accession>A0A841T035</accession>
<keyword evidence="3" id="KW-0805">Transcription regulation</keyword>
<dbReference type="SUPFAM" id="SSF52172">
    <property type="entry name" value="CheY-like"/>
    <property type="match status" value="1"/>
</dbReference>
<evidence type="ECO:0000256" key="7">
    <source>
        <dbReference type="PROSITE-ProRule" id="PRU01091"/>
    </source>
</evidence>
<evidence type="ECO:0000256" key="3">
    <source>
        <dbReference type="ARBA" id="ARBA00023015"/>
    </source>
</evidence>
<dbReference type="RefSeq" id="WP_185119607.1">
    <property type="nucleotide sequence ID" value="NZ_JACJVQ010000006.1"/>
</dbReference>
<dbReference type="Proteomes" id="UP000535838">
    <property type="component" value="Unassembled WGS sequence"/>
</dbReference>
<comment type="similarity">
    <text evidence="1">Belongs to the AfsR/DnrI/RedD regulatory family.</text>
</comment>
<reference evidence="10 11" key="1">
    <citation type="submission" date="2020-08" db="EMBL/GenBank/DDBJ databases">
        <title>Cohnella phylogeny.</title>
        <authorList>
            <person name="Dunlap C."/>
        </authorList>
    </citation>
    <scope>NUCLEOTIDE SEQUENCE [LARGE SCALE GENOMIC DNA]</scope>
    <source>
        <strain evidence="10 11">DSM 25241</strain>
    </source>
</reference>
<proteinExistence type="inferred from homology"/>
<dbReference type="Gene3D" id="3.40.50.2300">
    <property type="match status" value="1"/>
</dbReference>
<dbReference type="InterPro" id="IPR005158">
    <property type="entry name" value="BTAD"/>
</dbReference>
<dbReference type="Gene3D" id="1.25.40.10">
    <property type="entry name" value="Tetratricopeptide repeat domain"/>
    <property type="match status" value="1"/>
</dbReference>
<feature type="DNA-binding region" description="OmpR/PhoB-type" evidence="7">
    <location>
        <begin position="136"/>
        <end position="241"/>
    </location>
</feature>
<evidence type="ECO:0000259" key="8">
    <source>
        <dbReference type="PROSITE" id="PS50110"/>
    </source>
</evidence>
<evidence type="ECO:0000256" key="1">
    <source>
        <dbReference type="ARBA" id="ARBA00005820"/>
    </source>
</evidence>
<evidence type="ECO:0000313" key="11">
    <source>
        <dbReference type="Proteomes" id="UP000535838"/>
    </source>
</evidence>
<organism evidence="10 11">
    <name type="scientific">Cohnella thailandensis</name>
    <dbReference type="NCBI Taxonomy" id="557557"/>
    <lineage>
        <taxon>Bacteria</taxon>
        <taxon>Bacillati</taxon>
        <taxon>Bacillota</taxon>
        <taxon>Bacilli</taxon>
        <taxon>Bacillales</taxon>
        <taxon>Paenibacillaceae</taxon>
        <taxon>Cohnella</taxon>
    </lineage>
</organism>
<dbReference type="Pfam" id="PF00486">
    <property type="entry name" value="Trans_reg_C"/>
    <property type="match status" value="1"/>
</dbReference>
<name>A0A841T035_9BACL</name>
<evidence type="ECO:0000256" key="4">
    <source>
        <dbReference type="ARBA" id="ARBA00023125"/>
    </source>
</evidence>
<dbReference type="SMART" id="SM01043">
    <property type="entry name" value="BTAD"/>
    <property type="match status" value="1"/>
</dbReference>
<keyword evidence="6" id="KW-0597">Phosphoprotein</keyword>
<dbReference type="GO" id="GO:0003677">
    <property type="term" value="F:DNA binding"/>
    <property type="evidence" value="ECO:0007669"/>
    <property type="project" value="UniProtKB-UniRule"/>
</dbReference>
<dbReference type="Pfam" id="PF03704">
    <property type="entry name" value="BTAD"/>
    <property type="match status" value="1"/>
</dbReference>
<dbReference type="InterPro" id="IPR011990">
    <property type="entry name" value="TPR-like_helical_dom_sf"/>
</dbReference>
<dbReference type="PANTHER" id="PTHR35807">
    <property type="entry name" value="TRANSCRIPTIONAL REGULATOR REDD-RELATED"/>
    <property type="match status" value="1"/>
</dbReference>
<evidence type="ECO:0000259" key="9">
    <source>
        <dbReference type="PROSITE" id="PS51755"/>
    </source>
</evidence>
<protein>
    <submittedName>
        <fullName evidence="10">Response regulator</fullName>
    </submittedName>
</protein>
<dbReference type="PROSITE" id="PS51755">
    <property type="entry name" value="OMPR_PHOB"/>
    <property type="match status" value="1"/>
</dbReference>
<keyword evidence="11" id="KW-1185">Reference proteome</keyword>
<dbReference type="SUPFAM" id="SSF46894">
    <property type="entry name" value="C-terminal effector domain of the bipartite response regulators"/>
    <property type="match status" value="1"/>
</dbReference>
<dbReference type="InterPro" id="IPR036388">
    <property type="entry name" value="WH-like_DNA-bd_sf"/>
</dbReference>
<gene>
    <name evidence="10" type="ORF">H7B67_09780</name>
</gene>
<dbReference type="PANTHER" id="PTHR35807:SF2">
    <property type="entry name" value="TRANSCRIPTIONAL ACTIVATOR DOMAIN"/>
    <property type="match status" value="1"/>
</dbReference>
<dbReference type="SMART" id="SM00448">
    <property type="entry name" value="REC"/>
    <property type="match status" value="1"/>
</dbReference>
<keyword evidence="4 7" id="KW-0238">DNA-binding</keyword>
<feature type="domain" description="OmpR/PhoB-type" evidence="9">
    <location>
        <begin position="136"/>
        <end position="241"/>
    </location>
</feature>
<comment type="caution">
    <text evidence="10">The sequence shown here is derived from an EMBL/GenBank/DDBJ whole genome shotgun (WGS) entry which is preliminary data.</text>
</comment>
<evidence type="ECO:0000256" key="2">
    <source>
        <dbReference type="ARBA" id="ARBA00023012"/>
    </source>
</evidence>
<dbReference type="Gene3D" id="1.10.10.10">
    <property type="entry name" value="Winged helix-like DNA-binding domain superfamily/Winged helix DNA-binding domain"/>
    <property type="match status" value="1"/>
</dbReference>
<feature type="domain" description="Response regulatory" evidence="8">
    <location>
        <begin position="3"/>
        <end position="117"/>
    </location>
</feature>
<dbReference type="InterPro" id="IPR001789">
    <property type="entry name" value="Sig_transdc_resp-reg_receiver"/>
</dbReference>
<sequence length="390" mass="45070">MIRALLVDDEEHALRILRILLERVGEVEIVGEANNGFDALEKLKRLRPDVVFSDIEMPGMNGVELAERIGNENLDIQVVFVTAYDRYAISAFERDAVDYLLKPLEMDRLVKTVQRVKKEAAKNAGRDEIAAAAAVADERKAADESPLLRVRILGGISACNSRQERMKWRTGKERELFAYLTFRKGERIHRDVIVDALWPEEHYQKSKVYLHTCVSFLRKDLKQLGFEGALLYEGEKYHIKEEVIETDYELFLSRVQELKAAPATTPEALESVLALYKGQLFKDEDYAWAEEDILKIEQVAGELRMELAALYEKSREYMKMTDVVFKHLSVSPYDEEAYRLMMRAQFASGKHEEVFRIYHVLLERLGELGIEPSAMTVELYNEIRQKKERA</sequence>
<dbReference type="EMBL" id="JACJVQ010000006">
    <property type="protein sequence ID" value="MBB6634401.1"/>
    <property type="molecule type" value="Genomic_DNA"/>
</dbReference>
<evidence type="ECO:0000256" key="6">
    <source>
        <dbReference type="PROSITE-ProRule" id="PRU00169"/>
    </source>
</evidence>